<dbReference type="PROSITE" id="PS51257">
    <property type="entry name" value="PROKAR_LIPOPROTEIN"/>
    <property type="match status" value="1"/>
</dbReference>
<proteinExistence type="predicted"/>
<comment type="caution">
    <text evidence="2">The sequence shown here is derived from an EMBL/GenBank/DDBJ whole genome shotgun (WGS) entry which is preliminary data.</text>
</comment>
<evidence type="ECO:0000313" key="2">
    <source>
        <dbReference type="EMBL" id="MBU3849210.1"/>
    </source>
</evidence>
<reference evidence="2" key="2">
    <citation type="submission" date="2021-04" db="EMBL/GenBank/DDBJ databases">
        <authorList>
            <person name="Gilroy R."/>
        </authorList>
    </citation>
    <scope>NUCLEOTIDE SEQUENCE</scope>
    <source>
        <strain evidence="2">Gambia15-2214</strain>
    </source>
</reference>
<evidence type="ECO:0000313" key="3">
    <source>
        <dbReference type="Proteomes" id="UP000823914"/>
    </source>
</evidence>
<evidence type="ECO:0008006" key="4">
    <source>
        <dbReference type="Google" id="ProtNLM"/>
    </source>
</evidence>
<dbReference type="Proteomes" id="UP000823914">
    <property type="component" value="Unassembled WGS sequence"/>
</dbReference>
<name>A0A9E2L133_9SPIR</name>
<feature type="signal peptide" evidence="1">
    <location>
        <begin position="1"/>
        <end position="30"/>
    </location>
</feature>
<feature type="chain" id="PRO_5038407955" description="Lipoprotein" evidence="1">
    <location>
        <begin position="31"/>
        <end position="294"/>
    </location>
</feature>
<organism evidence="2 3">
    <name type="scientific">Candidatus Treponema excrementipullorum</name>
    <dbReference type="NCBI Taxonomy" id="2838768"/>
    <lineage>
        <taxon>Bacteria</taxon>
        <taxon>Pseudomonadati</taxon>
        <taxon>Spirochaetota</taxon>
        <taxon>Spirochaetia</taxon>
        <taxon>Spirochaetales</taxon>
        <taxon>Treponemataceae</taxon>
        <taxon>Treponema</taxon>
    </lineage>
</organism>
<evidence type="ECO:0000256" key="1">
    <source>
        <dbReference type="SAM" id="SignalP"/>
    </source>
</evidence>
<keyword evidence="1" id="KW-0732">Signal</keyword>
<reference evidence="2" key="1">
    <citation type="journal article" date="2021" name="PeerJ">
        <title>Extensive microbial diversity within the chicken gut microbiome revealed by metagenomics and culture.</title>
        <authorList>
            <person name="Gilroy R."/>
            <person name="Ravi A."/>
            <person name="Getino M."/>
            <person name="Pursley I."/>
            <person name="Horton D.L."/>
            <person name="Alikhan N.F."/>
            <person name="Baker D."/>
            <person name="Gharbi K."/>
            <person name="Hall N."/>
            <person name="Watson M."/>
            <person name="Adriaenssens E.M."/>
            <person name="Foster-Nyarko E."/>
            <person name="Jarju S."/>
            <person name="Secka A."/>
            <person name="Antonio M."/>
            <person name="Oren A."/>
            <person name="Chaudhuri R.R."/>
            <person name="La Ragione R."/>
            <person name="Hildebrand F."/>
            <person name="Pallen M.J."/>
        </authorList>
    </citation>
    <scope>NUCLEOTIDE SEQUENCE</scope>
    <source>
        <strain evidence="2">Gambia15-2214</strain>
    </source>
</reference>
<accession>A0A9E2L133</accession>
<dbReference type="AlphaFoldDB" id="A0A9E2L133"/>
<gene>
    <name evidence="2" type="ORF">IAA16_01440</name>
</gene>
<dbReference type="EMBL" id="JAHLFV010000033">
    <property type="protein sequence ID" value="MBU3849210.1"/>
    <property type="molecule type" value="Genomic_DNA"/>
</dbReference>
<protein>
    <recommendedName>
        <fullName evidence="4">Lipoprotein</fullName>
    </recommendedName>
</protein>
<sequence length="294" mass="31629">MKKTNLFLMFLACTLAIFSFIGCSSTPEVAPVEETPGETVVVDVPTSDELKAILEAVTQAKEAAKEAGADVAYPSEFDKAATTLEELVALYNSGTTEDLNAKLDVVKNDFLVLEKLTLAEVLKTRIVDENLQGVDPDSFNKGETELGNAKSLYAEGASSAEVLPIATSAYDAFFTVLNKGYKDRAFDAKDRATAAKQKADSIKCAVAEKAAYQEVDLIFMSGETSFGNGFYEEAFQRYEKSAVGFTDLYETVLVKRTAAQAAIDSAQKKIDSAAAIAAEADEKAPLQDEGENQE</sequence>